<gene>
    <name evidence="2" type="ORF">P280DRAFT_554618</name>
</gene>
<organism evidence="2 3">
    <name type="scientific">Massarina eburnea CBS 473.64</name>
    <dbReference type="NCBI Taxonomy" id="1395130"/>
    <lineage>
        <taxon>Eukaryota</taxon>
        <taxon>Fungi</taxon>
        <taxon>Dikarya</taxon>
        <taxon>Ascomycota</taxon>
        <taxon>Pezizomycotina</taxon>
        <taxon>Dothideomycetes</taxon>
        <taxon>Pleosporomycetidae</taxon>
        <taxon>Pleosporales</taxon>
        <taxon>Massarineae</taxon>
        <taxon>Massarinaceae</taxon>
        <taxon>Massarina</taxon>
    </lineage>
</organism>
<feature type="chain" id="PRO_5025652822" evidence="1">
    <location>
        <begin position="18"/>
        <end position="63"/>
    </location>
</feature>
<feature type="signal peptide" evidence="1">
    <location>
        <begin position="1"/>
        <end position="17"/>
    </location>
</feature>
<keyword evidence="1" id="KW-0732">Signal</keyword>
<evidence type="ECO:0000256" key="1">
    <source>
        <dbReference type="SAM" id="SignalP"/>
    </source>
</evidence>
<protein>
    <submittedName>
        <fullName evidence="2">Uncharacterized protein</fullName>
    </submittedName>
</protein>
<evidence type="ECO:0000313" key="3">
    <source>
        <dbReference type="Proteomes" id="UP000799753"/>
    </source>
</evidence>
<keyword evidence="3" id="KW-1185">Reference proteome</keyword>
<dbReference type="OrthoDB" id="3784319at2759"/>
<sequence>MKFTLAFVSTLFAVAMAAPGAFPAAEGLIEKRCLGAGVPTTNFNDCCSGTGYADKGCACTVCF</sequence>
<dbReference type="Proteomes" id="UP000799753">
    <property type="component" value="Unassembled WGS sequence"/>
</dbReference>
<reference evidence="2" key="1">
    <citation type="journal article" date="2020" name="Stud. Mycol.">
        <title>101 Dothideomycetes genomes: a test case for predicting lifestyles and emergence of pathogens.</title>
        <authorList>
            <person name="Haridas S."/>
            <person name="Albert R."/>
            <person name="Binder M."/>
            <person name="Bloem J."/>
            <person name="Labutti K."/>
            <person name="Salamov A."/>
            <person name="Andreopoulos B."/>
            <person name="Baker S."/>
            <person name="Barry K."/>
            <person name="Bills G."/>
            <person name="Bluhm B."/>
            <person name="Cannon C."/>
            <person name="Castanera R."/>
            <person name="Culley D."/>
            <person name="Daum C."/>
            <person name="Ezra D."/>
            <person name="Gonzalez J."/>
            <person name="Henrissat B."/>
            <person name="Kuo A."/>
            <person name="Liang C."/>
            <person name="Lipzen A."/>
            <person name="Lutzoni F."/>
            <person name="Magnuson J."/>
            <person name="Mondo S."/>
            <person name="Nolan M."/>
            <person name="Ohm R."/>
            <person name="Pangilinan J."/>
            <person name="Park H.-J."/>
            <person name="Ramirez L."/>
            <person name="Alfaro M."/>
            <person name="Sun H."/>
            <person name="Tritt A."/>
            <person name="Yoshinaga Y."/>
            <person name="Zwiers L.-H."/>
            <person name="Turgeon B."/>
            <person name="Goodwin S."/>
            <person name="Spatafora J."/>
            <person name="Crous P."/>
            <person name="Grigoriev I."/>
        </authorList>
    </citation>
    <scope>NUCLEOTIDE SEQUENCE</scope>
    <source>
        <strain evidence="2">CBS 473.64</strain>
    </source>
</reference>
<proteinExistence type="predicted"/>
<name>A0A6A6RGN7_9PLEO</name>
<evidence type="ECO:0000313" key="2">
    <source>
        <dbReference type="EMBL" id="KAF2634382.1"/>
    </source>
</evidence>
<dbReference type="AlphaFoldDB" id="A0A6A6RGN7"/>
<accession>A0A6A6RGN7</accession>
<dbReference type="EMBL" id="MU006833">
    <property type="protein sequence ID" value="KAF2634382.1"/>
    <property type="molecule type" value="Genomic_DNA"/>
</dbReference>